<dbReference type="EMBL" id="OB793752">
    <property type="protein sequence ID" value="CAD7428486.1"/>
    <property type="molecule type" value="Genomic_DNA"/>
</dbReference>
<feature type="compositionally biased region" description="Gly residues" evidence="1">
    <location>
        <begin position="1"/>
        <end position="11"/>
    </location>
</feature>
<feature type="compositionally biased region" description="Low complexity" evidence="1">
    <location>
        <begin position="37"/>
        <end position="63"/>
    </location>
</feature>
<accession>A0A7R9HMM9</accession>
<evidence type="ECO:0000256" key="1">
    <source>
        <dbReference type="SAM" id="MobiDB-lite"/>
    </source>
</evidence>
<reference evidence="2" key="1">
    <citation type="submission" date="2020-11" db="EMBL/GenBank/DDBJ databases">
        <authorList>
            <person name="Tran Van P."/>
        </authorList>
    </citation>
    <scope>NUCLEOTIDE SEQUENCE</scope>
</reference>
<sequence length="171" mass="18768">MAQSYGGGGYGAPQQMMSNQQPQPMMGGFQNPGYMPQQQQQQQQHQQQQQQQNMMAGGMQQQQRGEYTPQGALASQQQRGMGQPGVRPQYLQVNAPNVTMATMSGPMGQPQGQPAPPYGRGGAAQGPPPCHPTQQNQQFTQNWYICLCSLKEIQCGLLRGTITLPELPQYM</sequence>
<feature type="compositionally biased region" description="Low complexity" evidence="1">
    <location>
        <begin position="13"/>
        <end position="26"/>
    </location>
</feature>
<proteinExistence type="predicted"/>
<gene>
    <name evidence="2" type="ORF">TMSB3V08_LOCUS5290</name>
</gene>
<feature type="region of interest" description="Disordered" evidence="1">
    <location>
        <begin position="100"/>
        <end position="135"/>
    </location>
</feature>
<evidence type="ECO:0000313" key="2">
    <source>
        <dbReference type="EMBL" id="CAD7428486.1"/>
    </source>
</evidence>
<name>A0A7R9HMM9_9NEOP</name>
<feature type="region of interest" description="Disordered" evidence="1">
    <location>
        <begin position="1"/>
        <end position="88"/>
    </location>
</feature>
<protein>
    <submittedName>
        <fullName evidence="2">Uncharacterized protein</fullName>
    </submittedName>
</protein>
<dbReference type="AlphaFoldDB" id="A0A7R9HMM9"/>
<organism evidence="2">
    <name type="scientific">Timema monikensis</name>
    <dbReference type="NCBI Taxonomy" id="170555"/>
    <lineage>
        <taxon>Eukaryota</taxon>
        <taxon>Metazoa</taxon>
        <taxon>Ecdysozoa</taxon>
        <taxon>Arthropoda</taxon>
        <taxon>Hexapoda</taxon>
        <taxon>Insecta</taxon>
        <taxon>Pterygota</taxon>
        <taxon>Neoptera</taxon>
        <taxon>Polyneoptera</taxon>
        <taxon>Phasmatodea</taxon>
        <taxon>Timematodea</taxon>
        <taxon>Timematoidea</taxon>
        <taxon>Timematidae</taxon>
        <taxon>Timema</taxon>
    </lineage>
</organism>